<dbReference type="Pfam" id="PF01207">
    <property type="entry name" value="Dus"/>
    <property type="match status" value="1"/>
</dbReference>
<feature type="binding site" evidence="7">
    <location>
        <position position="66"/>
    </location>
    <ligand>
        <name>FMN</name>
        <dbReference type="ChEBI" id="CHEBI:58210"/>
    </ligand>
</feature>
<sequence length="325" mass="37639">MSPTLYLAPLRGFTNAVYRNVFSRFFDGFDLAVAPFIPTTESRRVRDCHIRDVLPENNRHMPVVPQLIGNVPGDFLRMAERLSGLGYSAFNWNLGCPFPMVAKKCRGSGMLPHPDRIDDFLEKVMPKIPGELSVKARLGRYSREEIFRLIPVFNRYPLKEVILHPRTGVQMYGGRPDLDTFGICLEALRHPVVYNGDIRRPADFTALSGQFPEVERWMIGRGALTNPFLPGVIKTGQDAFSDRIDRFRRFHDALFDAYREVFSGPAHLVERMKGFWVYFSESFEDSPRFLKQIRKLRSPERYMERTARFFESEAVWRDAPFTAFK</sequence>
<evidence type="ECO:0000259" key="8">
    <source>
        <dbReference type="Pfam" id="PF01207"/>
    </source>
</evidence>
<feature type="binding site" evidence="7">
    <location>
        <begin position="220"/>
        <end position="221"/>
    </location>
    <ligand>
        <name>FMN</name>
        <dbReference type="ChEBI" id="CHEBI:58210"/>
    </ligand>
</feature>
<dbReference type="PATRIC" id="fig|1121405.3.peg.1772"/>
<gene>
    <name evidence="9" type="ORF">dsmv_2220</name>
</gene>
<organism evidence="9 10">
    <name type="scientific">Desulfococcus multivorans DSM 2059</name>
    <dbReference type="NCBI Taxonomy" id="1121405"/>
    <lineage>
        <taxon>Bacteria</taxon>
        <taxon>Pseudomonadati</taxon>
        <taxon>Thermodesulfobacteriota</taxon>
        <taxon>Desulfobacteria</taxon>
        <taxon>Desulfobacterales</taxon>
        <taxon>Desulfococcaceae</taxon>
        <taxon>Desulfococcus</taxon>
    </lineage>
</organism>
<dbReference type="InterPro" id="IPR001269">
    <property type="entry name" value="DUS_fam"/>
</dbReference>
<feature type="domain" description="DUS-like FMN-binding" evidence="8">
    <location>
        <begin position="7"/>
        <end position="247"/>
    </location>
</feature>
<dbReference type="EC" id="1.3.1.-" evidence="5"/>
<comment type="function">
    <text evidence="5">Catalyzes the synthesis of 5,6-dihydrouridine (D), a modified base found in the D-loop of most tRNAs, via the reduction of the C5-C6 double bond in target uridines.</text>
</comment>
<dbReference type="PANTHER" id="PTHR45846:SF1">
    <property type="entry name" value="TRNA-DIHYDROURIDINE(47) SYNTHASE [NAD(P)(+)]-LIKE"/>
    <property type="match status" value="1"/>
</dbReference>
<dbReference type="SUPFAM" id="SSF51395">
    <property type="entry name" value="FMN-linked oxidoreductases"/>
    <property type="match status" value="1"/>
</dbReference>
<dbReference type="Proteomes" id="UP000014977">
    <property type="component" value="Unassembled WGS sequence"/>
</dbReference>
<evidence type="ECO:0000256" key="4">
    <source>
        <dbReference type="ARBA" id="ARBA00023002"/>
    </source>
</evidence>
<dbReference type="EMBL" id="ATHJ01000078">
    <property type="protein sequence ID" value="EPR41105.1"/>
    <property type="molecule type" value="Genomic_DNA"/>
</dbReference>
<dbReference type="GO" id="GO:0050660">
    <property type="term" value="F:flavin adenine dinucleotide binding"/>
    <property type="evidence" value="ECO:0007669"/>
    <property type="project" value="InterPro"/>
</dbReference>
<dbReference type="GO" id="GO:0017150">
    <property type="term" value="F:tRNA dihydrouridine synthase activity"/>
    <property type="evidence" value="ECO:0007669"/>
    <property type="project" value="InterPro"/>
</dbReference>
<feature type="active site" description="Proton donor" evidence="6">
    <location>
        <position position="96"/>
    </location>
</feature>
<comment type="cofactor">
    <cofactor evidence="5 7">
        <name>FMN</name>
        <dbReference type="ChEBI" id="CHEBI:58210"/>
    </cofactor>
</comment>
<dbReference type="AlphaFoldDB" id="S7TWG2"/>
<evidence type="ECO:0000256" key="6">
    <source>
        <dbReference type="PIRSR" id="PIRSR006621-1"/>
    </source>
</evidence>
<keyword evidence="3 5" id="KW-0819">tRNA processing</keyword>
<keyword evidence="1 5" id="KW-0285">Flavoprotein</keyword>
<dbReference type="PIRSF" id="PIRSF006621">
    <property type="entry name" value="Dus"/>
    <property type="match status" value="1"/>
</dbReference>
<dbReference type="InterPro" id="IPR013785">
    <property type="entry name" value="Aldolase_TIM"/>
</dbReference>
<dbReference type="PANTHER" id="PTHR45846">
    <property type="entry name" value="TRNA-DIHYDROURIDINE(47) SYNTHASE [NAD(P)(+)]-LIKE"/>
    <property type="match status" value="1"/>
</dbReference>
<dbReference type="GO" id="GO:0003723">
    <property type="term" value="F:RNA binding"/>
    <property type="evidence" value="ECO:0007669"/>
    <property type="project" value="TreeGrafter"/>
</dbReference>
<evidence type="ECO:0000256" key="2">
    <source>
        <dbReference type="ARBA" id="ARBA00022643"/>
    </source>
</evidence>
<evidence type="ECO:0000256" key="1">
    <source>
        <dbReference type="ARBA" id="ARBA00022630"/>
    </source>
</evidence>
<keyword evidence="4 5" id="KW-0560">Oxidoreductase</keyword>
<protein>
    <recommendedName>
        <fullName evidence="5">tRNA-dihydrouridine synthase</fullName>
        <ecNumber evidence="5">1.3.1.-</ecNumber>
    </recommendedName>
</protein>
<dbReference type="InterPro" id="IPR035587">
    <property type="entry name" value="DUS-like_FMN-bd"/>
</dbReference>
<name>S7TWG2_DESML</name>
<feature type="binding site" evidence="7">
    <location>
        <position position="164"/>
    </location>
    <ligand>
        <name>FMN</name>
        <dbReference type="ChEBI" id="CHEBI:58210"/>
    </ligand>
</feature>
<keyword evidence="10" id="KW-1185">Reference proteome</keyword>
<dbReference type="STRING" id="897.B2D07_17740"/>
<proteinExistence type="inferred from homology"/>
<dbReference type="Gene3D" id="3.20.20.70">
    <property type="entry name" value="Aldolase class I"/>
    <property type="match status" value="1"/>
</dbReference>
<feature type="binding site" evidence="7">
    <location>
        <position position="135"/>
    </location>
    <ligand>
        <name>FMN</name>
        <dbReference type="ChEBI" id="CHEBI:58210"/>
    </ligand>
</feature>
<dbReference type="RefSeq" id="WP_020876651.1">
    <property type="nucleotide sequence ID" value="NZ_ATHJ01000078.1"/>
</dbReference>
<keyword evidence="2 5" id="KW-0288">FMN</keyword>
<dbReference type="OrthoDB" id="5289281at2"/>
<reference evidence="9 10" key="1">
    <citation type="journal article" date="2013" name="Genome Announc.">
        <title>Draft genome sequences for three mercury-methylating, sulfate-reducing bacteria.</title>
        <authorList>
            <person name="Brown S.D."/>
            <person name="Hurt R.A.Jr."/>
            <person name="Gilmour C.C."/>
            <person name="Elias D.A."/>
        </authorList>
    </citation>
    <scope>NUCLEOTIDE SEQUENCE [LARGE SCALE GENOMIC DNA]</scope>
    <source>
        <strain evidence="9 10">DSM 2059</strain>
    </source>
</reference>
<evidence type="ECO:0000256" key="7">
    <source>
        <dbReference type="PIRSR" id="PIRSR006621-2"/>
    </source>
</evidence>
<dbReference type="CDD" id="cd02801">
    <property type="entry name" value="DUS_like_FMN"/>
    <property type="match status" value="1"/>
</dbReference>
<evidence type="ECO:0000256" key="5">
    <source>
        <dbReference type="PIRNR" id="PIRNR006621"/>
    </source>
</evidence>
<dbReference type="eggNOG" id="COG0042">
    <property type="taxonomic scope" value="Bacteria"/>
</dbReference>
<evidence type="ECO:0000313" key="9">
    <source>
        <dbReference type="EMBL" id="EPR41105.1"/>
    </source>
</evidence>
<comment type="similarity">
    <text evidence="5">Belongs to the dus family.</text>
</comment>
<evidence type="ECO:0000256" key="3">
    <source>
        <dbReference type="ARBA" id="ARBA00022694"/>
    </source>
</evidence>
<accession>S7TWG2</accession>
<evidence type="ECO:0000313" key="10">
    <source>
        <dbReference type="Proteomes" id="UP000014977"/>
    </source>
</evidence>
<keyword evidence="7" id="KW-0547">Nucleotide-binding</keyword>
<comment type="caution">
    <text evidence="9">The sequence shown here is derived from an EMBL/GenBank/DDBJ whole genome shotgun (WGS) entry which is preliminary data.</text>
</comment>